<keyword evidence="3" id="KW-0560">Oxidoreductase</keyword>
<dbReference type="PANTHER" id="PTHR43963">
    <property type="entry name" value="CARBONYL REDUCTASE 1-RELATED"/>
    <property type="match status" value="1"/>
</dbReference>
<dbReference type="PRINTS" id="PR00080">
    <property type="entry name" value="SDRFAMILY"/>
</dbReference>
<evidence type="ECO:0000256" key="1">
    <source>
        <dbReference type="ARBA" id="ARBA00006484"/>
    </source>
</evidence>
<dbReference type="SUPFAM" id="SSF51735">
    <property type="entry name" value="NAD(P)-binding Rossmann-fold domains"/>
    <property type="match status" value="1"/>
</dbReference>
<dbReference type="OrthoDB" id="7289984at2759"/>
<dbReference type="PRINTS" id="PR00081">
    <property type="entry name" value="GDHRDH"/>
</dbReference>
<dbReference type="PANTHER" id="PTHR43963:SF4">
    <property type="entry name" value="CARBONYL REDUCTASE (NADPH)"/>
    <property type="match status" value="1"/>
</dbReference>
<comment type="similarity">
    <text evidence="1 5">Belongs to the short-chain dehydrogenases/reductases (SDR) family.</text>
</comment>
<evidence type="ECO:0000256" key="3">
    <source>
        <dbReference type="ARBA" id="ARBA00023002"/>
    </source>
</evidence>
<dbReference type="Pfam" id="PF00106">
    <property type="entry name" value="adh_short"/>
    <property type="match status" value="2"/>
</dbReference>
<dbReference type="CDD" id="cd05324">
    <property type="entry name" value="carb_red_PTCR-like_SDR_c"/>
    <property type="match status" value="1"/>
</dbReference>
<dbReference type="InterPro" id="IPR045313">
    <property type="entry name" value="CBR1-like"/>
</dbReference>
<name>A0A8J2RB04_9CRUS</name>
<dbReference type="EC" id="1.1.1.184" evidence="4"/>
<dbReference type="AlphaFoldDB" id="A0A8J2RB04"/>
<protein>
    <recommendedName>
        <fullName evidence="4">carbonyl reductase (NADPH)</fullName>
        <ecNumber evidence="4">1.1.1.184</ecNumber>
    </recommendedName>
</protein>
<evidence type="ECO:0000313" key="7">
    <source>
        <dbReference type="Proteomes" id="UP000789390"/>
    </source>
</evidence>
<dbReference type="GO" id="GO:0004090">
    <property type="term" value="F:carbonyl reductase (NADPH) activity"/>
    <property type="evidence" value="ECO:0007669"/>
    <property type="project" value="UniProtKB-EC"/>
</dbReference>
<evidence type="ECO:0000256" key="5">
    <source>
        <dbReference type="RuleBase" id="RU000363"/>
    </source>
</evidence>
<dbReference type="Gene3D" id="3.40.50.720">
    <property type="entry name" value="NAD(P)-binding Rossmann-like Domain"/>
    <property type="match status" value="1"/>
</dbReference>
<sequence>MSAGKKVAVVTGSNKGIGFAIIKELCAKFDGDVYLTSRDEGRGEAAVEELKKLGFQPHYHQLDIDDESSVLRFKNFLKSKYEGLDVLVNNAAIAFKNAAPEPFSEQATLTMRTNFFNTYRFCNIIFPILKPHARVVNVSSSAGHLLKIPGDHDVAVALRKKLSSSDLTGEELVKMIEGFVNAAQTGNHQELGWPNSAYATSKIGITALTRIQQKAFDNDSREDIIVNSVHPGYVDTDMTSHQGPLTIEQGAVAPSWLALLPPNVEGPKGGYVWYDKQIVDWVNGPTPTAV</sequence>
<evidence type="ECO:0000256" key="4">
    <source>
        <dbReference type="ARBA" id="ARBA00026118"/>
    </source>
</evidence>
<dbReference type="InterPro" id="IPR002347">
    <property type="entry name" value="SDR_fam"/>
</dbReference>
<organism evidence="6 7">
    <name type="scientific">Daphnia galeata</name>
    <dbReference type="NCBI Taxonomy" id="27404"/>
    <lineage>
        <taxon>Eukaryota</taxon>
        <taxon>Metazoa</taxon>
        <taxon>Ecdysozoa</taxon>
        <taxon>Arthropoda</taxon>
        <taxon>Crustacea</taxon>
        <taxon>Branchiopoda</taxon>
        <taxon>Diplostraca</taxon>
        <taxon>Cladocera</taxon>
        <taxon>Anomopoda</taxon>
        <taxon>Daphniidae</taxon>
        <taxon>Daphnia</taxon>
    </lineage>
</organism>
<comment type="caution">
    <text evidence="6">The sequence shown here is derived from an EMBL/GenBank/DDBJ whole genome shotgun (WGS) entry which is preliminary data.</text>
</comment>
<evidence type="ECO:0000256" key="2">
    <source>
        <dbReference type="ARBA" id="ARBA00022857"/>
    </source>
</evidence>
<accession>A0A8J2RB04</accession>
<dbReference type="EMBL" id="CAKKLH010000001">
    <property type="protein sequence ID" value="CAH0098256.1"/>
    <property type="molecule type" value="Genomic_DNA"/>
</dbReference>
<keyword evidence="2" id="KW-0521">NADP</keyword>
<gene>
    <name evidence="6" type="ORF">DGAL_LOCUS303</name>
</gene>
<reference evidence="6" key="1">
    <citation type="submission" date="2021-11" db="EMBL/GenBank/DDBJ databases">
        <authorList>
            <person name="Schell T."/>
        </authorList>
    </citation>
    <scope>NUCLEOTIDE SEQUENCE</scope>
    <source>
        <strain evidence="6">M5</strain>
    </source>
</reference>
<keyword evidence="7" id="KW-1185">Reference proteome</keyword>
<dbReference type="Proteomes" id="UP000789390">
    <property type="component" value="Unassembled WGS sequence"/>
</dbReference>
<dbReference type="InterPro" id="IPR036291">
    <property type="entry name" value="NAD(P)-bd_dom_sf"/>
</dbReference>
<evidence type="ECO:0000313" key="6">
    <source>
        <dbReference type="EMBL" id="CAH0098256.1"/>
    </source>
</evidence>
<proteinExistence type="inferred from homology"/>